<protein>
    <submittedName>
        <fullName evidence="3">Nucleotidyltransferase family protein</fullName>
    </submittedName>
</protein>
<name>A0A2K8N8S6_9BACL</name>
<dbReference type="Gene3D" id="3.90.550.10">
    <property type="entry name" value="Spore Coat Polysaccharide Biosynthesis Protein SpsA, Chain A"/>
    <property type="match status" value="1"/>
</dbReference>
<feature type="region of interest" description="Disordered" evidence="1">
    <location>
        <begin position="223"/>
        <end position="243"/>
    </location>
</feature>
<feature type="domain" description="MobA-like NTP transferase" evidence="2">
    <location>
        <begin position="22"/>
        <end position="186"/>
    </location>
</feature>
<dbReference type="KEGG" id="kyr:CVV65_13150"/>
<evidence type="ECO:0000256" key="1">
    <source>
        <dbReference type="SAM" id="MobiDB-lite"/>
    </source>
</evidence>
<evidence type="ECO:0000313" key="3">
    <source>
        <dbReference type="EMBL" id="ATY85756.1"/>
    </source>
</evidence>
<sequence>MGGTSGGGPMIGPGDLERRVGAVILAAGLSTRMGRPKCWLPVGGRPLFLYSVEAAVRARLHPVILVGSEDPRPFRDVVKDWAVEVVPNPERHRGMSTSLIRGLAKLQGRVQAVMILLADQPLVTESLILVLLQEYRMGYKAGVRIVRPTFEGLPGHPVLIDEELFSEMMAVTGDEGGRSVLARHRDRMKMVPWGDERVGLDIDTPHAYQQLLKMLPLVQQGRGVHSRLEGERGGPEAPSTGAL</sequence>
<evidence type="ECO:0000259" key="2">
    <source>
        <dbReference type="Pfam" id="PF12804"/>
    </source>
</evidence>
<accession>A0A2K8N8S6</accession>
<dbReference type="SUPFAM" id="SSF53448">
    <property type="entry name" value="Nucleotide-diphospho-sugar transferases"/>
    <property type="match status" value="1"/>
</dbReference>
<organism evidence="3 4">
    <name type="scientific">Kyrpidia spormannii</name>
    <dbReference type="NCBI Taxonomy" id="2055160"/>
    <lineage>
        <taxon>Bacteria</taxon>
        <taxon>Bacillati</taxon>
        <taxon>Bacillota</taxon>
        <taxon>Bacilli</taxon>
        <taxon>Bacillales</taxon>
        <taxon>Alicyclobacillaceae</taxon>
        <taxon>Kyrpidia</taxon>
    </lineage>
</organism>
<dbReference type="AlphaFoldDB" id="A0A2K8N8S6"/>
<dbReference type="InterPro" id="IPR029044">
    <property type="entry name" value="Nucleotide-diphossugar_trans"/>
</dbReference>
<dbReference type="EMBL" id="CP024955">
    <property type="protein sequence ID" value="ATY85756.1"/>
    <property type="molecule type" value="Genomic_DNA"/>
</dbReference>
<proteinExistence type="predicted"/>
<dbReference type="InterPro" id="IPR025877">
    <property type="entry name" value="MobA-like_NTP_Trfase"/>
</dbReference>
<dbReference type="PANTHER" id="PTHR43777">
    <property type="entry name" value="MOLYBDENUM COFACTOR CYTIDYLYLTRANSFERASE"/>
    <property type="match status" value="1"/>
</dbReference>
<dbReference type="GO" id="GO:0016779">
    <property type="term" value="F:nucleotidyltransferase activity"/>
    <property type="evidence" value="ECO:0007669"/>
    <property type="project" value="UniProtKB-ARBA"/>
</dbReference>
<keyword evidence="3" id="KW-0808">Transferase</keyword>
<gene>
    <name evidence="3" type="ORF">CVV65_13150</name>
</gene>
<dbReference type="PANTHER" id="PTHR43777:SF1">
    <property type="entry name" value="MOLYBDENUM COFACTOR CYTIDYLYLTRANSFERASE"/>
    <property type="match status" value="1"/>
</dbReference>
<dbReference type="Pfam" id="PF12804">
    <property type="entry name" value="NTP_transf_3"/>
    <property type="match status" value="1"/>
</dbReference>
<keyword evidence="4" id="KW-1185">Reference proteome</keyword>
<reference evidence="4" key="1">
    <citation type="submission" date="2017-11" db="EMBL/GenBank/DDBJ databases">
        <title>Complete Genome Sequence of Kyrpidia sp. Strain EA-1, a thermophilic, hydrogen-oxidizing Bacterium, isolated from the Azores.</title>
        <authorList>
            <person name="Reiner J.E."/>
            <person name="Lapp C.J."/>
            <person name="Bunk B."/>
            <person name="Gescher J."/>
        </authorList>
    </citation>
    <scope>NUCLEOTIDE SEQUENCE [LARGE SCALE GENOMIC DNA]</scope>
    <source>
        <strain evidence="4">EA-1</strain>
    </source>
</reference>
<dbReference type="CDD" id="cd04182">
    <property type="entry name" value="GT_2_like_f"/>
    <property type="match status" value="1"/>
</dbReference>
<evidence type="ECO:0000313" key="4">
    <source>
        <dbReference type="Proteomes" id="UP000231932"/>
    </source>
</evidence>
<dbReference type="Proteomes" id="UP000231932">
    <property type="component" value="Chromosome"/>
</dbReference>